<evidence type="ECO:0000313" key="1">
    <source>
        <dbReference type="EMBL" id="KWX71600.1"/>
    </source>
</evidence>
<dbReference type="Proteomes" id="UP000070475">
    <property type="component" value="Unassembled WGS sequence"/>
</dbReference>
<dbReference type="EMBL" id="LIRB01000146">
    <property type="protein sequence ID" value="KWX71600.1"/>
    <property type="molecule type" value="Genomic_DNA"/>
</dbReference>
<name>A0A132TJY2_9BACL</name>
<gene>
    <name evidence="1" type="ORF">AMQ84_27140</name>
</gene>
<sequence length="114" mass="13369">MDKVIVMVMRNKTNPERYLAANADVGDWEDENLDVTAADIQNAYMIMRKDNAIPTAADFEEHKKWHAELKRVLTEKWGPDPFMSLDFESVCEHYEPVNVEITQEQFQYAQELME</sequence>
<keyword evidence="2" id="KW-1185">Reference proteome</keyword>
<dbReference type="OrthoDB" id="2972367at2"/>
<organism evidence="1 2">
    <name type="scientific">Paenibacillus riograndensis</name>
    <dbReference type="NCBI Taxonomy" id="483937"/>
    <lineage>
        <taxon>Bacteria</taxon>
        <taxon>Bacillati</taxon>
        <taxon>Bacillota</taxon>
        <taxon>Bacilli</taxon>
        <taxon>Bacillales</taxon>
        <taxon>Paenibacillaceae</taxon>
        <taxon>Paenibacillus</taxon>
        <taxon>Paenibacillus sonchi group</taxon>
    </lineage>
</organism>
<protein>
    <submittedName>
        <fullName evidence="1">Uncharacterized protein</fullName>
    </submittedName>
</protein>
<dbReference type="PATRIC" id="fig|483937.3.peg.4257"/>
<dbReference type="RefSeq" id="WP_060862918.1">
    <property type="nucleotide sequence ID" value="NZ_LIRB01000146.1"/>
</dbReference>
<evidence type="ECO:0000313" key="2">
    <source>
        <dbReference type="Proteomes" id="UP000070475"/>
    </source>
</evidence>
<proteinExistence type="predicted"/>
<accession>A0A132TJY2</accession>
<dbReference type="AlphaFoldDB" id="A0A132TJY2"/>
<reference evidence="1 2" key="1">
    <citation type="submission" date="2015-08" db="EMBL/GenBank/DDBJ databases">
        <title>Genomes of Paenibacillus riograndensis.</title>
        <authorList>
            <person name="Sant'Anna F.H."/>
            <person name="Souza R."/>
            <person name="Ambrosini A."/>
            <person name="Bach E."/>
            <person name="Fernandes G."/>
            <person name="Balsanelli E."/>
            <person name="Baura V.A."/>
            <person name="Pedrosa F.O."/>
            <person name="Souza E.M."/>
            <person name="Passaglia L."/>
        </authorList>
    </citation>
    <scope>NUCLEOTIDE SEQUENCE [LARGE SCALE GENOMIC DNA]</scope>
    <source>
        <strain evidence="1 2">CAS34</strain>
    </source>
</reference>
<comment type="caution">
    <text evidence="1">The sequence shown here is derived from an EMBL/GenBank/DDBJ whole genome shotgun (WGS) entry which is preliminary data.</text>
</comment>